<keyword evidence="3" id="KW-0812">Transmembrane</keyword>
<name>A0A4S4BKB2_9BACL</name>
<dbReference type="Gene3D" id="3.40.50.2000">
    <property type="entry name" value="Glycogen Phosphorylase B"/>
    <property type="match status" value="2"/>
</dbReference>
<dbReference type="PANTHER" id="PTHR12526:SF510">
    <property type="entry name" value="D-INOSITOL 3-PHOSPHATE GLYCOSYLTRANSFERASE"/>
    <property type="match status" value="1"/>
</dbReference>
<gene>
    <name evidence="5" type="ORF">E6C55_23460</name>
</gene>
<dbReference type="CDD" id="cd03801">
    <property type="entry name" value="GT4_PimA-like"/>
    <property type="match status" value="1"/>
</dbReference>
<evidence type="ECO:0000256" key="3">
    <source>
        <dbReference type="SAM" id="Phobius"/>
    </source>
</evidence>
<organism evidence="5 6">
    <name type="scientific">Cohnella fermenti</name>
    <dbReference type="NCBI Taxonomy" id="2565925"/>
    <lineage>
        <taxon>Bacteria</taxon>
        <taxon>Bacillati</taxon>
        <taxon>Bacillota</taxon>
        <taxon>Bacilli</taxon>
        <taxon>Bacillales</taxon>
        <taxon>Paenibacillaceae</taxon>
        <taxon>Cohnella</taxon>
    </lineage>
</organism>
<dbReference type="AlphaFoldDB" id="A0A4S4BKB2"/>
<evidence type="ECO:0000313" key="5">
    <source>
        <dbReference type="EMBL" id="THF74910.1"/>
    </source>
</evidence>
<dbReference type="SUPFAM" id="SSF53756">
    <property type="entry name" value="UDP-Glycosyltransferase/glycogen phosphorylase"/>
    <property type="match status" value="1"/>
</dbReference>
<dbReference type="InterPro" id="IPR028098">
    <property type="entry name" value="Glyco_trans_4-like_N"/>
</dbReference>
<evidence type="ECO:0000256" key="1">
    <source>
        <dbReference type="ARBA" id="ARBA00022676"/>
    </source>
</evidence>
<dbReference type="GO" id="GO:0016757">
    <property type="term" value="F:glycosyltransferase activity"/>
    <property type="evidence" value="ECO:0007669"/>
    <property type="project" value="UniProtKB-KW"/>
</dbReference>
<comment type="caution">
    <text evidence="5">The sequence shown here is derived from an EMBL/GenBank/DDBJ whole genome shotgun (WGS) entry which is preliminary data.</text>
</comment>
<keyword evidence="2 5" id="KW-0808">Transferase</keyword>
<dbReference type="PANTHER" id="PTHR12526">
    <property type="entry name" value="GLYCOSYLTRANSFERASE"/>
    <property type="match status" value="1"/>
</dbReference>
<accession>A0A4S4BKB2</accession>
<feature type="domain" description="Glycosyltransferase subfamily 4-like N-terminal" evidence="4">
    <location>
        <begin position="20"/>
        <end position="188"/>
    </location>
</feature>
<keyword evidence="3" id="KW-0472">Membrane</keyword>
<proteinExistence type="predicted"/>
<evidence type="ECO:0000256" key="2">
    <source>
        <dbReference type="ARBA" id="ARBA00022679"/>
    </source>
</evidence>
<dbReference type="Proteomes" id="UP000310636">
    <property type="component" value="Unassembled WGS sequence"/>
</dbReference>
<evidence type="ECO:0000259" key="4">
    <source>
        <dbReference type="Pfam" id="PF13439"/>
    </source>
</evidence>
<dbReference type="Pfam" id="PF13692">
    <property type="entry name" value="Glyco_trans_1_4"/>
    <property type="match status" value="1"/>
</dbReference>
<keyword evidence="6" id="KW-1185">Reference proteome</keyword>
<sequence>MSPRSRRTIVLVANDVGGKGGMETHLEEVITRLKRDHNVVVVAATMKLRDAEGVRFVRVPVIARPVPIMMILFAIVASIRLLFIKRDLLHTTGAIVFNRADFSTVHFCIAGYRQAVGDKESGQSRSWPYRLNQRLTTGIALAMERLIYRPERTKRLIAVSNRVKSEVLSFFPYAPSMVEVVPNGVDVQTFRPYDERSKQEARAKLGLPGTGQLLLFMGGDWHRKGLGYVIEAFNRVAEQFPALQLLVVGGGDSEAYRKRVAAAYRDRVRFAGKQPNPEEWLGASDVFICPTLYETFSLAVHEAAAAGLAVMATRVGGVEDLIEHKVNGYYIERDANGIAESLRELLAQERRGELGLKASRKVQALTWDHTYRRFSELYRQAFPT</sequence>
<protein>
    <submittedName>
        <fullName evidence="5">Glycosyltransferase family 4 protein</fullName>
    </submittedName>
</protein>
<dbReference type="Pfam" id="PF13439">
    <property type="entry name" value="Glyco_transf_4"/>
    <property type="match status" value="1"/>
</dbReference>
<reference evidence="5 6" key="1">
    <citation type="submission" date="2019-04" db="EMBL/GenBank/DDBJ databases">
        <title>Cohnella sp. nov. isolated from preserved vegetables.</title>
        <authorList>
            <person name="Lin S.-Y."/>
            <person name="Hung M.-H."/>
            <person name="Young C.-C."/>
        </authorList>
    </citation>
    <scope>NUCLEOTIDE SEQUENCE [LARGE SCALE GENOMIC DNA]</scope>
    <source>
        <strain evidence="5 6">CC-MHH1044</strain>
    </source>
</reference>
<keyword evidence="1" id="KW-0328">Glycosyltransferase</keyword>
<keyword evidence="3" id="KW-1133">Transmembrane helix</keyword>
<dbReference type="OrthoDB" id="9806653at2"/>
<feature type="transmembrane region" description="Helical" evidence="3">
    <location>
        <begin position="62"/>
        <end position="83"/>
    </location>
</feature>
<evidence type="ECO:0000313" key="6">
    <source>
        <dbReference type="Proteomes" id="UP000310636"/>
    </source>
</evidence>
<dbReference type="EMBL" id="SSOB01000036">
    <property type="protein sequence ID" value="THF74910.1"/>
    <property type="molecule type" value="Genomic_DNA"/>
</dbReference>